<evidence type="ECO:0000313" key="2">
    <source>
        <dbReference type="Proteomes" id="UP001199260"/>
    </source>
</evidence>
<accession>A0AAW4XT64</accession>
<gene>
    <name evidence="1" type="ORF">LPW39_05515</name>
</gene>
<name>A0AAW4XT64_9BURK</name>
<proteinExistence type="predicted"/>
<reference evidence="1 2" key="1">
    <citation type="submission" date="2021-11" db="EMBL/GenBank/DDBJ databases">
        <title>Genome sequence.</title>
        <authorList>
            <person name="Sun Q."/>
        </authorList>
    </citation>
    <scope>NUCLEOTIDE SEQUENCE [LARGE SCALE GENOMIC DNA]</scope>
    <source>
        <strain evidence="1 2">KCTC 12005</strain>
    </source>
</reference>
<keyword evidence="2" id="KW-1185">Reference proteome</keyword>
<comment type="caution">
    <text evidence="1">The sequence shown here is derived from an EMBL/GenBank/DDBJ whole genome shotgun (WGS) entry which is preliminary data.</text>
</comment>
<dbReference type="RefSeq" id="WP_230771994.1">
    <property type="nucleotide sequence ID" value="NZ_JAJNCT010000005.1"/>
</dbReference>
<dbReference type="Proteomes" id="UP001199260">
    <property type="component" value="Unassembled WGS sequence"/>
</dbReference>
<dbReference type="EMBL" id="JAJNCT010000005">
    <property type="protein sequence ID" value="MCD2164590.1"/>
    <property type="molecule type" value="Genomic_DNA"/>
</dbReference>
<sequence length="306" mass="33792">MSENQHLIISYAATDEPGCQQALQALPLPNLQRLLRQWSVSASDSGALEDFAPPHERVLAQAMGLPPKATPWAALYQLQSGQTPGDTGWAFLSPCHWQISPDQVRMSDLSAAQMSDEESRSLLAIMAPWFSEDGIELVYDRPDRWLARGEVFAQLDTAALDRIALRDVRPWLPDKAQAAVLQRLQTEMQMLLYTHAFSDAREASGRAPINSFWVHGAGALPAGYQPPAQTPELNTALRDSALVGDWRSWQQQWQQLDATLASTAWSRISLCGEKNAITLAPPAPGWLPKIKQWLAPTKPLALLSSL</sequence>
<protein>
    <submittedName>
        <fullName evidence="1">Phosphoglycerate mutase</fullName>
    </submittedName>
</protein>
<organism evidence="1 2">
    <name type="scientific">Comamonas koreensis</name>
    <dbReference type="NCBI Taxonomy" id="160825"/>
    <lineage>
        <taxon>Bacteria</taxon>
        <taxon>Pseudomonadati</taxon>
        <taxon>Pseudomonadota</taxon>
        <taxon>Betaproteobacteria</taxon>
        <taxon>Burkholderiales</taxon>
        <taxon>Comamonadaceae</taxon>
        <taxon>Comamonas</taxon>
    </lineage>
</organism>
<evidence type="ECO:0000313" key="1">
    <source>
        <dbReference type="EMBL" id="MCD2164590.1"/>
    </source>
</evidence>
<dbReference type="AlphaFoldDB" id="A0AAW4XT64"/>